<accession>A0A3M4AA94</accession>
<proteinExistence type="predicted"/>
<evidence type="ECO:0000313" key="2">
    <source>
        <dbReference type="Proteomes" id="UP000281604"/>
    </source>
</evidence>
<evidence type="ECO:0000313" key="1">
    <source>
        <dbReference type="EMBL" id="RMP03831.1"/>
    </source>
</evidence>
<sequence length="78" mass="8458">GSFALALIRGSPQRTIHGPVRLAWRPARLPPDQRQDSAVTKVAICVVCAIAVEKHCVGSGCAYGLDVVLQHRCDTKRH</sequence>
<gene>
    <name evidence="1" type="ORF">ALQ30_05392</name>
</gene>
<comment type="caution">
    <text evidence="1">The sequence shown here is derived from an EMBL/GenBank/DDBJ whole genome shotgun (WGS) entry which is preliminary data.</text>
</comment>
<organism evidence="1 2">
    <name type="scientific">Pseudomonas syringae pv. persicae</name>
    <dbReference type="NCBI Taxonomy" id="237306"/>
    <lineage>
        <taxon>Bacteria</taxon>
        <taxon>Pseudomonadati</taxon>
        <taxon>Pseudomonadota</taxon>
        <taxon>Gammaproteobacteria</taxon>
        <taxon>Pseudomonadales</taxon>
        <taxon>Pseudomonadaceae</taxon>
        <taxon>Pseudomonas</taxon>
    </lineage>
</organism>
<dbReference type="Proteomes" id="UP000281604">
    <property type="component" value="Unassembled WGS sequence"/>
</dbReference>
<dbReference type="EMBL" id="RBQE01000347">
    <property type="protein sequence ID" value="RMP03831.1"/>
    <property type="molecule type" value="Genomic_DNA"/>
</dbReference>
<feature type="non-terminal residue" evidence="1">
    <location>
        <position position="1"/>
    </location>
</feature>
<protein>
    <submittedName>
        <fullName evidence="1">Uncharacterized protein</fullName>
    </submittedName>
</protein>
<dbReference type="AlphaFoldDB" id="A0A3M4AA94"/>
<name>A0A3M4AA94_9PSED</name>
<reference evidence="1 2" key="1">
    <citation type="submission" date="2018-08" db="EMBL/GenBank/DDBJ databases">
        <title>Recombination of ecologically and evolutionarily significant loci maintains genetic cohesion in the Pseudomonas syringae species complex.</title>
        <authorList>
            <person name="Dillon M."/>
            <person name="Thakur S."/>
            <person name="Almeida R.N.D."/>
            <person name="Weir B.S."/>
            <person name="Guttman D.S."/>
        </authorList>
    </citation>
    <scope>NUCLEOTIDE SEQUENCE [LARGE SCALE GENOMIC DNA]</scope>
    <source>
        <strain evidence="1 2">ICMP 3706</strain>
    </source>
</reference>